<reference evidence="2 3" key="1">
    <citation type="journal article" date="2004" name="Nature">
        <title>Genome evolution in yeasts.</title>
        <authorList>
            <consortium name="Genolevures"/>
            <person name="Dujon B."/>
            <person name="Sherman D."/>
            <person name="Fischer G."/>
            <person name="Durrens P."/>
            <person name="Casaregola S."/>
            <person name="Lafontaine I."/>
            <person name="de Montigny J."/>
            <person name="Marck C."/>
            <person name="Neuveglise C."/>
            <person name="Talla E."/>
            <person name="Goffard N."/>
            <person name="Frangeul L."/>
            <person name="Aigle M."/>
            <person name="Anthouard V."/>
            <person name="Babour A."/>
            <person name="Barbe V."/>
            <person name="Barnay S."/>
            <person name="Blanchin S."/>
            <person name="Beckerich J.M."/>
            <person name="Beyne E."/>
            <person name="Bleykasten C."/>
            <person name="Boisrame A."/>
            <person name="Boyer J."/>
            <person name="Cattolico L."/>
            <person name="Confanioleri F."/>
            <person name="de Daruvar A."/>
            <person name="Despons L."/>
            <person name="Fabre E."/>
            <person name="Fairhead C."/>
            <person name="Ferry-Dumazet H."/>
            <person name="Groppi A."/>
            <person name="Hantraye F."/>
            <person name="Hennequin C."/>
            <person name="Jauniaux N."/>
            <person name="Joyet P."/>
            <person name="Kachouri R."/>
            <person name="Kerrest A."/>
            <person name="Koszul R."/>
            <person name="Lemaire M."/>
            <person name="Lesur I."/>
            <person name="Ma L."/>
            <person name="Muller H."/>
            <person name="Nicaud J.M."/>
            <person name="Nikolski M."/>
            <person name="Oztas S."/>
            <person name="Ozier-Kalogeropoulos O."/>
            <person name="Pellenz S."/>
            <person name="Potier S."/>
            <person name="Richard G.F."/>
            <person name="Straub M.L."/>
            <person name="Suleau A."/>
            <person name="Swennene D."/>
            <person name="Tekaia F."/>
            <person name="Wesolowski-Louvel M."/>
            <person name="Westhof E."/>
            <person name="Wirth B."/>
            <person name="Zeniou-Meyer M."/>
            <person name="Zivanovic I."/>
            <person name="Bolotin-Fukuhara M."/>
            <person name="Thierry A."/>
            <person name="Bouchier C."/>
            <person name="Caudron B."/>
            <person name="Scarpelli C."/>
            <person name="Gaillardin C."/>
            <person name="Weissenbach J."/>
            <person name="Wincker P."/>
            <person name="Souciet J.L."/>
        </authorList>
    </citation>
    <scope>NUCLEOTIDE SEQUENCE [LARGE SCALE GENOMIC DNA]</scope>
    <source>
        <strain evidence="3">ATCC 2001 / BCRC 20586 / JCM 3761 / NBRC 0622 / NRRL Y-65 / CBS 138</strain>
    </source>
</reference>
<dbReference type="EMBL" id="CR380957">
    <property type="protein sequence ID" value="CAG61678.1"/>
    <property type="molecule type" value="Genomic_DNA"/>
</dbReference>
<organism evidence="2 3">
    <name type="scientific">Candida glabrata (strain ATCC 2001 / BCRC 20586 / JCM 3761 / NBRC 0622 / NRRL Y-65 / CBS 138)</name>
    <name type="common">Yeast</name>
    <name type="synonym">Nakaseomyces glabratus</name>
    <dbReference type="NCBI Taxonomy" id="284593"/>
    <lineage>
        <taxon>Eukaryota</taxon>
        <taxon>Fungi</taxon>
        <taxon>Dikarya</taxon>
        <taxon>Ascomycota</taxon>
        <taxon>Saccharomycotina</taxon>
        <taxon>Saccharomycetes</taxon>
        <taxon>Saccharomycetales</taxon>
        <taxon>Saccharomycetaceae</taxon>
        <taxon>Nakaseomyces</taxon>
    </lineage>
</organism>
<dbReference type="AlphaFoldDB" id="Q6FM29"/>
<keyword evidence="3" id="KW-1185">Reference proteome</keyword>
<dbReference type="Proteomes" id="UP000002428">
    <property type="component" value="Chromosome K"/>
</dbReference>
<sequence>MYFSFYFSLPLIRNVMCLLFKIQHLLIYQSCPNSRISYPKYKFIVPNYKQSINSRFYLYKSNNLIITTVLHNKIHKRCNMMLKCRTFLSTLVNFFKAPTIDYLPNSY</sequence>
<accession>Q6FM29</accession>
<name>Q6FM29_CANGA</name>
<dbReference type="InParanoid" id="Q6FM29"/>
<evidence type="ECO:0000313" key="2">
    <source>
        <dbReference type="EMBL" id="CAG61678.1"/>
    </source>
</evidence>
<dbReference type="RefSeq" id="XP_448715.1">
    <property type="nucleotide sequence ID" value="XM_448715.1"/>
</dbReference>
<dbReference type="VEuPathDB" id="FungiDB:CAGL0K11484g"/>
<evidence type="ECO:0000313" key="3">
    <source>
        <dbReference type="Proteomes" id="UP000002428"/>
    </source>
</evidence>
<dbReference type="CGD" id="CAL0134797">
    <property type="gene designation" value="CAGL0K11484g"/>
</dbReference>
<dbReference type="HOGENOM" id="CLU_2209702_0_0_1"/>
<proteinExistence type="predicted"/>
<dbReference type="KEGG" id="cgr:2890518"/>
<gene>
    <name evidence="1 2" type="ordered locus">CAGL0K11484g</name>
</gene>
<protein>
    <submittedName>
        <fullName evidence="2">Uncharacterized protein</fullName>
    </submittedName>
</protein>
<evidence type="ECO:0000313" key="1">
    <source>
        <dbReference type="CGD" id="CAL0134797"/>
    </source>
</evidence>